<dbReference type="FunFam" id="2.40.50.430:FF:000002">
    <property type="entry name" value="DNA polymerase delta subunit"/>
    <property type="match status" value="1"/>
</dbReference>
<evidence type="ECO:0000256" key="2">
    <source>
        <dbReference type="ARBA" id="ARBA00006035"/>
    </source>
</evidence>
<dbReference type="FunFam" id="3.60.21.50:FF:000006">
    <property type="entry name" value="DNA polymerase delta subunit 2, putative"/>
    <property type="match status" value="1"/>
</dbReference>
<evidence type="ECO:0000256" key="8">
    <source>
        <dbReference type="ARBA" id="ARBA00023242"/>
    </source>
</evidence>
<evidence type="ECO:0000256" key="7">
    <source>
        <dbReference type="ARBA" id="ARBA00022932"/>
    </source>
</evidence>
<keyword evidence="4" id="KW-0808">Transferase</keyword>
<comment type="caution">
    <text evidence="13">The sequence shown here is derived from an EMBL/GenBank/DDBJ whole genome shotgun (WGS) entry which is preliminary data.</text>
</comment>
<evidence type="ECO:0000259" key="11">
    <source>
        <dbReference type="Pfam" id="PF04042"/>
    </source>
</evidence>
<dbReference type="Proteomes" id="UP001302745">
    <property type="component" value="Unassembled WGS sequence"/>
</dbReference>
<organism evidence="13 14">
    <name type="scientific">Chaetomidium leptoderma</name>
    <dbReference type="NCBI Taxonomy" id="669021"/>
    <lineage>
        <taxon>Eukaryota</taxon>
        <taxon>Fungi</taxon>
        <taxon>Dikarya</taxon>
        <taxon>Ascomycota</taxon>
        <taxon>Pezizomycotina</taxon>
        <taxon>Sordariomycetes</taxon>
        <taxon>Sordariomycetidae</taxon>
        <taxon>Sordariales</taxon>
        <taxon>Chaetomiaceae</taxon>
        <taxon>Chaetomidium</taxon>
    </lineage>
</organism>
<comment type="catalytic activity">
    <reaction evidence="9">
        <text>DNA(n) + a 2'-deoxyribonucleoside 5'-triphosphate = DNA(n+1) + diphosphate</text>
        <dbReference type="Rhea" id="RHEA:22508"/>
        <dbReference type="Rhea" id="RHEA-COMP:17339"/>
        <dbReference type="Rhea" id="RHEA-COMP:17340"/>
        <dbReference type="ChEBI" id="CHEBI:33019"/>
        <dbReference type="ChEBI" id="CHEBI:61560"/>
        <dbReference type="ChEBI" id="CHEBI:173112"/>
        <dbReference type="EC" id="2.7.7.7"/>
    </reaction>
</comment>
<keyword evidence="8" id="KW-0539">Nucleus</keyword>
<dbReference type="EMBL" id="MU856887">
    <property type="protein sequence ID" value="KAK4155453.1"/>
    <property type="molecule type" value="Genomic_DNA"/>
</dbReference>
<feature type="compositionally biased region" description="Low complexity" evidence="10">
    <location>
        <begin position="365"/>
        <end position="385"/>
    </location>
</feature>
<dbReference type="Pfam" id="PF18018">
    <property type="entry name" value="DNA_pol_D_N"/>
    <property type="match status" value="1"/>
</dbReference>
<evidence type="ECO:0000256" key="3">
    <source>
        <dbReference type="ARBA" id="ARBA00012417"/>
    </source>
</evidence>
<evidence type="ECO:0000256" key="4">
    <source>
        <dbReference type="ARBA" id="ARBA00022679"/>
    </source>
</evidence>
<comment type="subcellular location">
    <subcellularLocation>
        <location evidence="1">Nucleus</location>
    </subcellularLocation>
</comment>
<dbReference type="GO" id="GO:0003677">
    <property type="term" value="F:DNA binding"/>
    <property type="evidence" value="ECO:0007669"/>
    <property type="project" value="InterPro"/>
</dbReference>
<dbReference type="Gene3D" id="3.60.21.50">
    <property type="match status" value="1"/>
</dbReference>
<keyword evidence="5" id="KW-0548">Nucleotidyltransferase</keyword>
<gene>
    <name evidence="13" type="ORF">C8A00DRAFT_13520</name>
</gene>
<feature type="region of interest" description="Disordered" evidence="10">
    <location>
        <begin position="195"/>
        <end position="226"/>
    </location>
</feature>
<dbReference type="GO" id="GO:0006281">
    <property type="term" value="P:DNA repair"/>
    <property type="evidence" value="ECO:0007669"/>
    <property type="project" value="UniProtKB-ARBA"/>
</dbReference>
<evidence type="ECO:0000256" key="1">
    <source>
        <dbReference type="ARBA" id="ARBA00004123"/>
    </source>
</evidence>
<dbReference type="Gene3D" id="2.40.50.430">
    <property type="match status" value="1"/>
</dbReference>
<keyword evidence="14" id="KW-1185">Reference proteome</keyword>
<reference evidence="13" key="2">
    <citation type="submission" date="2023-05" db="EMBL/GenBank/DDBJ databases">
        <authorList>
            <consortium name="Lawrence Berkeley National Laboratory"/>
            <person name="Steindorff A."/>
            <person name="Hensen N."/>
            <person name="Bonometti L."/>
            <person name="Westerberg I."/>
            <person name="Brannstrom I.O."/>
            <person name="Guillou S."/>
            <person name="Cros-Aarteil S."/>
            <person name="Calhoun S."/>
            <person name="Haridas S."/>
            <person name="Kuo A."/>
            <person name="Mondo S."/>
            <person name="Pangilinan J."/>
            <person name="Riley R."/>
            <person name="Labutti K."/>
            <person name="Andreopoulos B."/>
            <person name="Lipzen A."/>
            <person name="Chen C."/>
            <person name="Yanf M."/>
            <person name="Daum C."/>
            <person name="Ng V."/>
            <person name="Clum A."/>
            <person name="Ohm R."/>
            <person name="Martin F."/>
            <person name="Silar P."/>
            <person name="Natvig D."/>
            <person name="Lalanne C."/>
            <person name="Gautier V."/>
            <person name="Ament-Velasquez S.L."/>
            <person name="Kruys A."/>
            <person name="Hutchinson M.I."/>
            <person name="Powell A.J."/>
            <person name="Barry K."/>
            <person name="Miller A.N."/>
            <person name="Grigoriev I.V."/>
            <person name="Debuchy R."/>
            <person name="Gladieux P."/>
            <person name="Thoren M.H."/>
            <person name="Johannesson H."/>
        </authorList>
    </citation>
    <scope>NUCLEOTIDE SEQUENCE</scope>
    <source>
        <strain evidence="13">CBS 538.74</strain>
    </source>
</reference>
<comment type="similarity">
    <text evidence="2">Belongs to the DNA polymerase delta/II small subunit family.</text>
</comment>
<evidence type="ECO:0000259" key="12">
    <source>
        <dbReference type="Pfam" id="PF18018"/>
    </source>
</evidence>
<accession>A0AAN6ZZ21</accession>
<keyword evidence="7" id="KW-0239">DNA-directed DNA polymerase</keyword>
<evidence type="ECO:0000256" key="5">
    <source>
        <dbReference type="ARBA" id="ARBA00022695"/>
    </source>
</evidence>
<reference evidence="13" key="1">
    <citation type="journal article" date="2023" name="Mol. Phylogenet. Evol.">
        <title>Genome-scale phylogeny and comparative genomics of the fungal order Sordariales.</title>
        <authorList>
            <person name="Hensen N."/>
            <person name="Bonometti L."/>
            <person name="Westerberg I."/>
            <person name="Brannstrom I.O."/>
            <person name="Guillou S."/>
            <person name="Cros-Aarteil S."/>
            <person name="Calhoun S."/>
            <person name="Haridas S."/>
            <person name="Kuo A."/>
            <person name="Mondo S."/>
            <person name="Pangilinan J."/>
            <person name="Riley R."/>
            <person name="LaButti K."/>
            <person name="Andreopoulos B."/>
            <person name="Lipzen A."/>
            <person name="Chen C."/>
            <person name="Yan M."/>
            <person name="Daum C."/>
            <person name="Ng V."/>
            <person name="Clum A."/>
            <person name="Steindorff A."/>
            <person name="Ohm R.A."/>
            <person name="Martin F."/>
            <person name="Silar P."/>
            <person name="Natvig D.O."/>
            <person name="Lalanne C."/>
            <person name="Gautier V."/>
            <person name="Ament-Velasquez S.L."/>
            <person name="Kruys A."/>
            <person name="Hutchinson M.I."/>
            <person name="Powell A.J."/>
            <person name="Barry K."/>
            <person name="Miller A.N."/>
            <person name="Grigoriev I.V."/>
            <person name="Debuchy R."/>
            <person name="Gladieux P."/>
            <person name="Hiltunen Thoren M."/>
            <person name="Johannesson H."/>
        </authorList>
    </citation>
    <scope>NUCLEOTIDE SEQUENCE</scope>
    <source>
        <strain evidence="13">CBS 538.74</strain>
    </source>
</reference>
<dbReference type="GO" id="GO:0006273">
    <property type="term" value="P:lagging strand elongation"/>
    <property type="evidence" value="ECO:0007669"/>
    <property type="project" value="UniProtKB-ARBA"/>
</dbReference>
<dbReference type="PANTHER" id="PTHR10416:SF0">
    <property type="entry name" value="DNA POLYMERASE DELTA SUBUNIT 2"/>
    <property type="match status" value="1"/>
</dbReference>
<evidence type="ECO:0000256" key="10">
    <source>
        <dbReference type="SAM" id="MobiDB-lite"/>
    </source>
</evidence>
<dbReference type="InterPro" id="IPR007185">
    <property type="entry name" value="DNA_pol_a/d/e_bsu"/>
</dbReference>
<evidence type="ECO:0000313" key="14">
    <source>
        <dbReference type="Proteomes" id="UP001302745"/>
    </source>
</evidence>
<feature type="region of interest" description="Disordered" evidence="10">
    <location>
        <begin position="363"/>
        <end position="387"/>
    </location>
</feature>
<keyword evidence="6" id="KW-0235">DNA replication</keyword>
<dbReference type="Pfam" id="PF04042">
    <property type="entry name" value="DNA_pol_E_B"/>
    <property type="match status" value="1"/>
</dbReference>
<sequence>MVTLDEVVDTSLLQKPSGEALDLLERSESNYTPLHSFALPKDRQYQQQFADIYFLRLTKIKPAVEAVASAAWAETILAGETATKVDRVLDVRQGQLCWVVGTVYMDMPLKPSVLEDVVKDRWISAPTTSDHYYAESGSESCSLEDDSGRIRLVGNVLRDYFLVTGCIIGVMGTENASGDFEVIDLKFADLPPQPERWSLSKPAPKGSARKPKIKEEDVEMADVSSSSSQPSKKIAIVSGLEFSGTDTSYAMELNLLLEFLLGEALDPAAQSELSQISRLIIAGNSIARPSDHDPAAAADKPHNKKYGYDSSSYNPIPSQLLDTFLSSLLPSIPITLLPGALDPANTSYPQQPIHSAMFPQARTYTSTPGVPTAPSPSSSSSSETPGWLDPVTNPWEGEVEGWRVLGTGGQNLDDICKYVDSEDKLGMMEAMCRWRCSAPTAPDTLWSYPFQDDEPFVMKECPHLYFVGSQTEFGTKIIEGSQGQMVRLVLVPSFAATKEIVLIDTETLDVSKVKFTA</sequence>
<feature type="domain" description="DNA polymerase alpha/delta/epsilon subunit B" evidence="11">
    <location>
        <begin position="234"/>
        <end position="474"/>
    </location>
</feature>
<dbReference type="AlphaFoldDB" id="A0AAN6ZZ21"/>
<dbReference type="GO" id="GO:0043625">
    <property type="term" value="C:delta DNA polymerase complex"/>
    <property type="evidence" value="ECO:0007669"/>
    <property type="project" value="TreeGrafter"/>
</dbReference>
<dbReference type="EC" id="2.7.7.7" evidence="3"/>
<evidence type="ECO:0000256" key="6">
    <source>
        <dbReference type="ARBA" id="ARBA00022705"/>
    </source>
</evidence>
<protein>
    <recommendedName>
        <fullName evidence="3">DNA-directed DNA polymerase</fullName>
        <ecNumber evidence="3">2.7.7.7</ecNumber>
    </recommendedName>
</protein>
<proteinExistence type="inferred from homology"/>
<dbReference type="PANTHER" id="PTHR10416">
    <property type="entry name" value="DNA POLYMERASE DELTA SUBUNIT 2"/>
    <property type="match status" value="1"/>
</dbReference>
<feature type="domain" description="DNA polymerase delta subunit OB-fold" evidence="12">
    <location>
        <begin position="48"/>
        <end position="184"/>
    </location>
</feature>
<evidence type="ECO:0000313" key="13">
    <source>
        <dbReference type="EMBL" id="KAK4155453.1"/>
    </source>
</evidence>
<dbReference type="InterPro" id="IPR024826">
    <property type="entry name" value="DNA_pol_delta/II_ssu"/>
</dbReference>
<name>A0AAN6ZZ21_9PEZI</name>
<evidence type="ECO:0000256" key="9">
    <source>
        <dbReference type="ARBA" id="ARBA00049244"/>
    </source>
</evidence>
<dbReference type="GO" id="GO:0003887">
    <property type="term" value="F:DNA-directed DNA polymerase activity"/>
    <property type="evidence" value="ECO:0007669"/>
    <property type="project" value="UniProtKB-KW"/>
</dbReference>
<dbReference type="InterPro" id="IPR040663">
    <property type="entry name" value="DNA_pol_D_N"/>
</dbReference>